<dbReference type="Gene3D" id="2.60.120.310">
    <property type="entry name" value="Copper type II, ascorbate-dependent monooxygenase, N-terminal domain"/>
    <property type="match status" value="1"/>
</dbReference>
<proteinExistence type="predicted"/>
<dbReference type="SUPFAM" id="SSF46626">
    <property type="entry name" value="Cytochrome c"/>
    <property type="match status" value="1"/>
</dbReference>
<dbReference type="InterPro" id="IPR014784">
    <property type="entry name" value="Cu2_ascorb_mOase-like_C"/>
</dbReference>
<dbReference type="InterPro" id="IPR036909">
    <property type="entry name" value="Cyt_c-like_dom_sf"/>
</dbReference>
<dbReference type="InterPro" id="IPR008977">
    <property type="entry name" value="PHM/PNGase_F_dom_sf"/>
</dbReference>
<dbReference type="GO" id="GO:0020037">
    <property type="term" value="F:heme binding"/>
    <property type="evidence" value="ECO:0007669"/>
    <property type="project" value="InterPro"/>
</dbReference>
<sequence length="464" mass="49823">MPASTNSARATEFMFAVALASSVLACNPDDSHADAQADASDDGDTEPPGPTWHRDIAPLIHTHCVRCHQAGGVAPMSLDDHASAQPWAAQMLDEIAAGTMPPWGARVTERCQPDHEFRGDPTLTDAELDLLARWLAADTPAGDPATAAPLPELDSLDLADVSASFHNALPYAFEGPDDAYVCFSADLGLSEPAFLDGIQVLPDNQAIVHHVLVWVTPTEPAGHPGPWDCPPGAILDDAWLLAIWVPGASPTIFPEDVSFAVPAGAHVILSYHYHPPGPGTYTDRSGVALRWQPEPTPWLGAFAMLGLHPEPTQLVDPPFMIPAGASDHVETVAEPWPADEVSLFSIGTHMHYVGHDQRIVVQRPGQSFADADCLLHTPAWDFDWQRMYPIDRPLEQLPTLGPGDTVWMDCRYDNTLANPGVAQALSEQGLSETQDVHWGDSSLDEMCVGLVGVAWPIATPDPGP</sequence>
<evidence type="ECO:0000256" key="2">
    <source>
        <dbReference type="SAM" id="MobiDB-lite"/>
    </source>
</evidence>
<evidence type="ECO:0000256" key="3">
    <source>
        <dbReference type="SAM" id="SignalP"/>
    </source>
</evidence>
<dbReference type="EMBL" id="PVNL01000080">
    <property type="protein sequence ID" value="PRQ06195.1"/>
    <property type="molecule type" value="Genomic_DNA"/>
</dbReference>
<feature type="region of interest" description="Disordered" evidence="2">
    <location>
        <begin position="30"/>
        <end position="53"/>
    </location>
</feature>
<dbReference type="Proteomes" id="UP000238823">
    <property type="component" value="Unassembled WGS sequence"/>
</dbReference>
<organism evidence="4 5">
    <name type="scientific">Enhygromyxa salina</name>
    <dbReference type="NCBI Taxonomy" id="215803"/>
    <lineage>
        <taxon>Bacteria</taxon>
        <taxon>Pseudomonadati</taxon>
        <taxon>Myxococcota</taxon>
        <taxon>Polyangia</taxon>
        <taxon>Nannocystales</taxon>
        <taxon>Nannocystaceae</taxon>
        <taxon>Enhygromyxa</taxon>
    </lineage>
</organism>
<keyword evidence="1" id="KW-1015">Disulfide bond</keyword>
<feature type="chain" id="PRO_5015730359" description="Cytochrome c domain-containing protein" evidence="3">
    <location>
        <begin position="26"/>
        <end position="464"/>
    </location>
</feature>
<dbReference type="OrthoDB" id="258766at2"/>
<dbReference type="InterPro" id="IPR036939">
    <property type="entry name" value="Cu2_ascorb_mOase_N_sf"/>
</dbReference>
<name>A0A2S9YM71_9BACT</name>
<protein>
    <recommendedName>
        <fullName evidence="6">Cytochrome c domain-containing protein</fullName>
    </recommendedName>
</protein>
<dbReference type="RefSeq" id="WP_106091064.1">
    <property type="nucleotide sequence ID" value="NZ_PVNL01000080.1"/>
</dbReference>
<reference evidence="4 5" key="1">
    <citation type="submission" date="2018-03" db="EMBL/GenBank/DDBJ databases">
        <title>Draft Genome Sequences of the Obligatory Marine Myxobacteria Enhygromyxa salina SWB007.</title>
        <authorList>
            <person name="Poehlein A."/>
            <person name="Moghaddam J.A."/>
            <person name="Harms H."/>
            <person name="Alanjari M."/>
            <person name="Koenig G.M."/>
            <person name="Daniel R."/>
            <person name="Schaeberle T.F."/>
        </authorList>
    </citation>
    <scope>NUCLEOTIDE SEQUENCE [LARGE SCALE GENOMIC DNA]</scope>
    <source>
        <strain evidence="4 5">SWB007</strain>
    </source>
</reference>
<evidence type="ECO:0000256" key="1">
    <source>
        <dbReference type="ARBA" id="ARBA00023157"/>
    </source>
</evidence>
<evidence type="ECO:0000313" key="4">
    <source>
        <dbReference type="EMBL" id="PRQ06195.1"/>
    </source>
</evidence>
<dbReference type="GO" id="GO:0016715">
    <property type="term" value="F:oxidoreductase activity, acting on paired donors, with incorporation or reduction of molecular oxygen, reduced ascorbate as one donor, and incorporation of one atom of oxygen"/>
    <property type="evidence" value="ECO:0007669"/>
    <property type="project" value="InterPro"/>
</dbReference>
<keyword evidence="3" id="KW-0732">Signal</keyword>
<accession>A0A2S9YM71</accession>
<dbReference type="Gene3D" id="2.60.120.230">
    <property type="match status" value="1"/>
</dbReference>
<evidence type="ECO:0008006" key="6">
    <source>
        <dbReference type="Google" id="ProtNLM"/>
    </source>
</evidence>
<dbReference type="AlphaFoldDB" id="A0A2S9YM71"/>
<evidence type="ECO:0000313" key="5">
    <source>
        <dbReference type="Proteomes" id="UP000238823"/>
    </source>
</evidence>
<dbReference type="SUPFAM" id="SSF49742">
    <property type="entry name" value="PHM/PNGase F"/>
    <property type="match status" value="2"/>
</dbReference>
<comment type="caution">
    <text evidence="4">The sequence shown here is derived from an EMBL/GenBank/DDBJ whole genome shotgun (WGS) entry which is preliminary data.</text>
</comment>
<dbReference type="GO" id="GO:0009055">
    <property type="term" value="F:electron transfer activity"/>
    <property type="evidence" value="ECO:0007669"/>
    <property type="project" value="InterPro"/>
</dbReference>
<gene>
    <name evidence="4" type="ORF">ENSA7_41130</name>
</gene>
<dbReference type="GO" id="GO:0005507">
    <property type="term" value="F:copper ion binding"/>
    <property type="evidence" value="ECO:0007669"/>
    <property type="project" value="InterPro"/>
</dbReference>
<feature type="signal peptide" evidence="3">
    <location>
        <begin position="1"/>
        <end position="25"/>
    </location>
</feature>